<proteinExistence type="predicted"/>
<feature type="signal peptide" evidence="1">
    <location>
        <begin position="1"/>
        <end position="27"/>
    </location>
</feature>
<accession>A0A7C3PP35</accession>
<sequence length="176" mass="18726">MQGSIYKAIPALLVAIASTSIVSSVSASPDNTSRTKVALPPIMAGETGMTFNFTAPFITSSGVRGDSHFIRVAVVGMSINDLMISLPKQMEKYEGIQVINQGGQAVPARISTDRGRVAIVFNESVTQGSYLEVRFTNVQMRRGGGETLFYGVTAERTGVNGEIPIGTARVNIPTRS</sequence>
<organism evidence="2">
    <name type="scientific">Oscillatoriales cyanobacterium SpSt-418</name>
    <dbReference type="NCBI Taxonomy" id="2282169"/>
    <lineage>
        <taxon>Bacteria</taxon>
        <taxon>Bacillati</taxon>
        <taxon>Cyanobacteriota</taxon>
        <taxon>Cyanophyceae</taxon>
        <taxon>Oscillatoriophycideae</taxon>
        <taxon>Oscillatoriales</taxon>
    </lineage>
</organism>
<dbReference type="AlphaFoldDB" id="A0A7C3PP35"/>
<dbReference type="EMBL" id="DSRU01000180">
    <property type="protein sequence ID" value="HFM98557.1"/>
    <property type="molecule type" value="Genomic_DNA"/>
</dbReference>
<protein>
    <recommendedName>
        <fullName evidence="3">DUF2808 domain-containing protein</fullName>
    </recommendedName>
</protein>
<name>A0A7C3PP35_9CYAN</name>
<evidence type="ECO:0000313" key="2">
    <source>
        <dbReference type="EMBL" id="HFM98557.1"/>
    </source>
</evidence>
<evidence type="ECO:0008006" key="3">
    <source>
        <dbReference type="Google" id="ProtNLM"/>
    </source>
</evidence>
<keyword evidence="1" id="KW-0732">Signal</keyword>
<comment type="caution">
    <text evidence="2">The sequence shown here is derived from an EMBL/GenBank/DDBJ whole genome shotgun (WGS) entry which is preliminary data.</text>
</comment>
<gene>
    <name evidence="2" type="ORF">ENR64_12545</name>
</gene>
<evidence type="ECO:0000256" key="1">
    <source>
        <dbReference type="SAM" id="SignalP"/>
    </source>
</evidence>
<feature type="chain" id="PRO_5028381085" description="DUF2808 domain-containing protein" evidence="1">
    <location>
        <begin position="28"/>
        <end position="176"/>
    </location>
</feature>
<reference evidence="2" key="1">
    <citation type="journal article" date="2020" name="mSystems">
        <title>Genome- and Community-Level Interaction Insights into Carbon Utilization and Element Cycling Functions of Hydrothermarchaeota in Hydrothermal Sediment.</title>
        <authorList>
            <person name="Zhou Z."/>
            <person name="Liu Y."/>
            <person name="Xu W."/>
            <person name="Pan J."/>
            <person name="Luo Z.H."/>
            <person name="Li M."/>
        </authorList>
    </citation>
    <scope>NUCLEOTIDE SEQUENCE [LARGE SCALE GENOMIC DNA]</scope>
    <source>
        <strain evidence="2">SpSt-418</strain>
    </source>
</reference>